<evidence type="ECO:0000256" key="9">
    <source>
        <dbReference type="ARBA" id="ARBA00023136"/>
    </source>
</evidence>
<keyword evidence="16" id="KW-1185">Reference proteome</keyword>
<name>A0AA51RQB5_9GAMM</name>
<feature type="transmembrane region" description="Helical" evidence="11">
    <location>
        <begin position="155"/>
        <end position="180"/>
    </location>
</feature>
<dbReference type="CDD" id="cd00082">
    <property type="entry name" value="HisKA"/>
    <property type="match status" value="1"/>
</dbReference>
<dbReference type="SUPFAM" id="SSF47384">
    <property type="entry name" value="Homodimeric domain of signal transducing histidine kinase"/>
    <property type="match status" value="1"/>
</dbReference>
<dbReference type="SMART" id="SM00388">
    <property type="entry name" value="HisKA"/>
    <property type="match status" value="1"/>
</dbReference>
<feature type="transmembrane region" description="Helical" evidence="11">
    <location>
        <begin position="481"/>
        <end position="507"/>
    </location>
</feature>
<dbReference type="InterPro" id="IPR006189">
    <property type="entry name" value="CHASE_dom"/>
</dbReference>
<feature type="transmembrane region" description="Helical" evidence="11">
    <location>
        <begin position="12"/>
        <end position="31"/>
    </location>
</feature>
<dbReference type="SUPFAM" id="SSF55874">
    <property type="entry name" value="ATPase domain of HSP90 chaperone/DNA topoisomerase II/histidine kinase"/>
    <property type="match status" value="1"/>
</dbReference>
<dbReference type="CDD" id="cd17546">
    <property type="entry name" value="REC_hyHK_CKI1_RcsC-like"/>
    <property type="match status" value="1"/>
</dbReference>
<organism evidence="15 16">
    <name type="scientific">Pleionea litopenaei</name>
    <dbReference type="NCBI Taxonomy" id="3070815"/>
    <lineage>
        <taxon>Bacteria</taxon>
        <taxon>Pseudomonadati</taxon>
        <taxon>Pseudomonadota</taxon>
        <taxon>Gammaproteobacteria</taxon>
        <taxon>Oceanospirillales</taxon>
        <taxon>Pleioneaceae</taxon>
        <taxon>Pleionea</taxon>
    </lineage>
</organism>
<dbReference type="InterPro" id="IPR005467">
    <property type="entry name" value="His_kinase_dom"/>
</dbReference>
<proteinExistence type="predicted"/>
<dbReference type="InterPro" id="IPR004358">
    <property type="entry name" value="Sig_transdc_His_kin-like_C"/>
</dbReference>
<dbReference type="Gene3D" id="3.30.565.10">
    <property type="entry name" value="Histidine kinase-like ATPase, C-terminal domain"/>
    <property type="match status" value="1"/>
</dbReference>
<dbReference type="FunFam" id="3.30.565.10:FF:000010">
    <property type="entry name" value="Sensor histidine kinase RcsC"/>
    <property type="match status" value="1"/>
</dbReference>
<evidence type="ECO:0000256" key="5">
    <source>
        <dbReference type="ARBA" id="ARBA00022553"/>
    </source>
</evidence>
<evidence type="ECO:0000256" key="10">
    <source>
        <dbReference type="PROSITE-ProRule" id="PRU00169"/>
    </source>
</evidence>
<feature type="modified residue" description="4-aspartylphosphate" evidence="10">
    <location>
        <position position="845"/>
    </location>
</feature>
<evidence type="ECO:0000259" key="12">
    <source>
        <dbReference type="PROSITE" id="PS50109"/>
    </source>
</evidence>
<dbReference type="CDD" id="cd16922">
    <property type="entry name" value="HATPase_EvgS-ArcB-TorS-like"/>
    <property type="match status" value="1"/>
</dbReference>
<protein>
    <recommendedName>
        <fullName evidence="3">histidine kinase</fullName>
        <ecNumber evidence="3">2.7.13.3</ecNumber>
    </recommendedName>
</protein>
<dbReference type="SMART" id="SM01079">
    <property type="entry name" value="CHASE"/>
    <property type="match status" value="1"/>
</dbReference>
<evidence type="ECO:0000256" key="1">
    <source>
        <dbReference type="ARBA" id="ARBA00000085"/>
    </source>
</evidence>
<dbReference type="Gene3D" id="1.10.287.130">
    <property type="match status" value="1"/>
</dbReference>
<keyword evidence="5 10" id="KW-0597">Phosphoprotein</keyword>
<dbReference type="InterPro" id="IPR003661">
    <property type="entry name" value="HisK_dim/P_dom"/>
</dbReference>
<dbReference type="AlphaFoldDB" id="A0AA51RQB5"/>
<dbReference type="InterPro" id="IPR001789">
    <property type="entry name" value="Sig_transdc_resp-reg_receiver"/>
</dbReference>
<dbReference type="InterPro" id="IPR003594">
    <property type="entry name" value="HATPase_dom"/>
</dbReference>
<comment type="catalytic activity">
    <reaction evidence="1">
        <text>ATP + protein L-histidine = ADP + protein N-phospho-L-histidine.</text>
        <dbReference type="EC" id="2.7.13.3"/>
    </reaction>
</comment>
<evidence type="ECO:0000256" key="6">
    <source>
        <dbReference type="ARBA" id="ARBA00022692"/>
    </source>
</evidence>
<dbReference type="Pfam" id="PF00512">
    <property type="entry name" value="HisKA"/>
    <property type="match status" value="1"/>
</dbReference>
<dbReference type="PROSITE" id="PS50110">
    <property type="entry name" value="RESPONSE_REGULATORY"/>
    <property type="match status" value="1"/>
</dbReference>
<dbReference type="InterPro" id="IPR036097">
    <property type="entry name" value="HisK_dim/P_sf"/>
</dbReference>
<dbReference type="Pfam" id="PF03924">
    <property type="entry name" value="CHASE"/>
    <property type="match status" value="1"/>
</dbReference>
<sequence length="917" mass="103601">MHPVQHPLVKLFIGCAAYFGFAQLGLLFAIPPGFASAIWPAAGIALGLYLMLGRWVVPGIFLGSLLANLQVSFSSASFDGQLLIIPSLIALASCLQLYVAKSLLFKFLTPPIALHSGHFIFRFFVIIGPMACLTASSIAAIGISLINQFDLSQGLFLWFTWWIGDILGVLFFTPIVLLLFNSPLLSAVSKRFRIILPAITLFALMSSVFIYSRSSYLNERQNQFNESTAAFSDQIKIFENTVNQYLYAIAAHIGLNKNLSQEQFKQFVYSIQNQNINIRAIAWAPKIKASERKTYEQFLRQRGLEKHKIRTIDRNQKVTIAPRQDYYLPITYSEPFQKNVDAIGLDLKSHPFIATSISKAIHNRQVVLTPKIHLVQSLEKLNGMIAYYPVFDPVEANQLLGLVEIVFETDQVFDAIYKASENDFNYQTVYFVDDKESIAFQNNTHKDDAQFSYSISFDFFDKHYRTYFQSSSRFDAQSTDWFSWIVLILGSLLSVLSFIFVVLITSFNSQLALEVKSRTNDLEKANVNLMNANHAKSQFLSNMSHEYRTPLNAIIGFCQIAKDELTDPVALGYFRKIENTSYLLLDIINTVLDYSKINEGRFALNVAPFTIENTIDRLETLFAHRASRKGLDFNIITPSTPTPELSGDRIRFEQILVYLTENALKFTEQGEVQVAFETKTINSQRIRLIITISDQGIGISRDKLNRLFDAFSQEDESDTRPYSGTGLGLSITKKLIDMMGGTISVESVKHHGTEFRVIIPFDIINNSKDLGIENESTPQYLLPSSESNAISFTGKRALVVEDNHVNQIVASKLLEQLGLTVSIADDGQQAIETLNKKPFDIVFMDLQMPIMDGFSAIEAIRKSEHHRTIPVVILSASVTKEQQQRAESLGIKHYITKPYRKSQLYEVLCEYLTENNQ</sequence>
<accession>A0AA51RQB5</accession>
<dbReference type="PROSITE" id="PS50109">
    <property type="entry name" value="HIS_KIN"/>
    <property type="match status" value="1"/>
</dbReference>
<keyword evidence="9 11" id="KW-0472">Membrane</keyword>
<feature type="transmembrane region" description="Helical" evidence="11">
    <location>
        <begin position="192"/>
        <end position="211"/>
    </location>
</feature>
<reference evidence="15 16" key="1">
    <citation type="submission" date="2023-08" db="EMBL/GenBank/DDBJ databases">
        <title>Pleionea litopenaei sp. nov., isolated from stomach of juvenile Litopenaeus vannamei.</title>
        <authorList>
            <person name="Rho A.M."/>
            <person name="Hwang C.Y."/>
        </authorList>
    </citation>
    <scope>NUCLEOTIDE SEQUENCE [LARGE SCALE GENOMIC DNA]</scope>
    <source>
        <strain evidence="15 16">HL-JVS1</strain>
    </source>
</reference>
<dbReference type="KEGG" id="plei:Q9312_10690"/>
<evidence type="ECO:0000259" key="13">
    <source>
        <dbReference type="PROSITE" id="PS50110"/>
    </source>
</evidence>
<dbReference type="GO" id="GO:0000155">
    <property type="term" value="F:phosphorelay sensor kinase activity"/>
    <property type="evidence" value="ECO:0007669"/>
    <property type="project" value="InterPro"/>
</dbReference>
<dbReference type="PANTHER" id="PTHR45339:SF3">
    <property type="entry name" value="HISTIDINE KINASE"/>
    <property type="match status" value="1"/>
</dbReference>
<feature type="domain" description="CHASE" evidence="14">
    <location>
        <begin position="255"/>
        <end position="429"/>
    </location>
</feature>
<dbReference type="InterPro" id="IPR042240">
    <property type="entry name" value="CHASE_sf"/>
</dbReference>
<dbReference type="SMART" id="SM00387">
    <property type="entry name" value="HATPase_c"/>
    <property type="match status" value="1"/>
</dbReference>
<evidence type="ECO:0000313" key="16">
    <source>
        <dbReference type="Proteomes" id="UP001239782"/>
    </source>
</evidence>
<dbReference type="PANTHER" id="PTHR45339">
    <property type="entry name" value="HYBRID SIGNAL TRANSDUCTION HISTIDINE KINASE J"/>
    <property type="match status" value="1"/>
</dbReference>
<comment type="subcellular location">
    <subcellularLocation>
        <location evidence="2">Cell membrane</location>
        <topology evidence="2">Multi-pass membrane protein</topology>
    </subcellularLocation>
</comment>
<keyword evidence="4" id="KW-1003">Cell membrane</keyword>
<keyword evidence="6 11" id="KW-0812">Transmembrane</keyword>
<evidence type="ECO:0000256" key="2">
    <source>
        <dbReference type="ARBA" id="ARBA00004651"/>
    </source>
</evidence>
<evidence type="ECO:0000256" key="4">
    <source>
        <dbReference type="ARBA" id="ARBA00022475"/>
    </source>
</evidence>
<evidence type="ECO:0000256" key="7">
    <source>
        <dbReference type="ARBA" id="ARBA00022989"/>
    </source>
</evidence>
<dbReference type="InterPro" id="IPR007895">
    <property type="entry name" value="MASE1"/>
</dbReference>
<keyword evidence="7 11" id="KW-1133">Transmembrane helix</keyword>
<evidence type="ECO:0000256" key="11">
    <source>
        <dbReference type="SAM" id="Phobius"/>
    </source>
</evidence>
<dbReference type="SUPFAM" id="SSF52172">
    <property type="entry name" value="CheY-like"/>
    <property type="match status" value="1"/>
</dbReference>
<gene>
    <name evidence="15" type="ORF">Q9312_10690</name>
</gene>
<feature type="domain" description="Response regulatory" evidence="13">
    <location>
        <begin position="796"/>
        <end position="912"/>
    </location>
</feature>
<evidence type="ECO:0000259" key="14">
    <source>
        <dbReference type="PROSITE" id="PS50839"/>
    </source>
</evidence>
<dbReference type="EC" id="2.7.13.3" evidence="3"/>
<dbReference type="PRINTS" id="PR00344">
    <property type="entry name" value="BCTRLSENSOR"/>
</dbReference>
<dbReference type="InterPro" id="IPR011006">
    <property type="entry name" value="CheY-like_superfamily"/>
</dbReference>
<keyword evidence="8" id="KW-0902">Two-component regulatory system</keyword>
<feature type="domain" description="Histidine kinase" evidence="12">
    <location>
        <begin position="542"/>
        <end position="763"/>
    </location>
</feature>
<feature type="transmembrane region" description="Helical" evidence="11">
    <location>
        <begin position="37"/>
        <end position="57"/>
    </location>
</feature>
<dbReference type="RefSeq" id="WP_309200834.1">
    <property type="nucleotide sequence ID" value="NZ_CP133548.1"/>
</dbReference>
<dbReference type="Proteomes" id="UP001239782">
    <property type="component" value="Chromosome"/>
</dbReference>
<feature type="transmembrane region" description="Helical" evidence="11">
    <location>
        <begin position="78"/>
        <end position="99"/>
    </location>
</feature>
<dbReference type="GO" id="GO:0005886">
    <property type="term" value="C:plasma membrane"/>
    <property type="evidence" value="ECO:0007669"/>
    <property type="project" value="UniProtKB-SubCell"/>
</dbReference>
<dbReference type="Pfam" id="PF00072">
    <property type="entry name" value="Response_reg"/>
    <property type="match status" value="1"/>
</dbReference>
<feature type="transmembrane region" description="Helical" evidence="11">
    <location>
        <begin position="119"/>
        <end position="143"/>
    </location>
</feature>
<dbReference type="InterPro" id="IPR036890">
    <property type="entry name" value="HATPase_C_sf"/>
</dbReference>
<dbReference type="Pfam" id="PF02518">
    <property type="entry name" value="HATPase_c"/>
    <property type="match status" value="1"/>
</dbReference>
<dbReference type="Gene3D" id="3.30.450.350">
    <property type="entry name" value="CHASE domain"/>
    <property type="match status" value="1"/>
</dbReference>
<evidence type="ECO:0000256" key="3">
    <source>
        <dbReference type="ARBA" id="ARBA00012438"/>
    </source>
</evidence>
<dbReference type="Pfam" id="PF05231">
    <property type="entry name" value="MASE1"/>
    <property type="match status" value="1"/>
</dbReference>
<dbReference type="EMBL" id="CP133548">
    <property type="protein sequence ID" value="WMS85681.1"/>
    <property type="molecule type" value="Genomic_DNA"/>
</dbReference>
<dbReference type="Gene3D" id="3.40.50.2300">
    <property type="match status" value="1"/>
</dbReference>
<evidence type="ECO:0000313" key="15">
    <source>
        <dbReference type="EMBL" id="WMS85681.1"/>
    </source>
</evidence>
<evidence type="ECO:0000256" key="8">
    <source>
        <dbReference type="ARBA" id="ARBA00023012"/>
    </source>
</evidence>
<dbReference type="SMART" id="SM00448">
    <property type="entry name" value="REC"/>
    <property type="match status" value="1"/>
</dbReference>
<dbReference type="PROSITE" id="PS50839">
    <property type="entry name" value="CHASE"/>
    <property type="match status" value="1"/>
</dbReference>